<protein>
    <recommendedName>
        <fullName evidence="1">Polysaccharide pyruvyl transferase domain-containing protein</fullName>
    </recommendedName>
</protein>
<reference evidence="2" key="1">
    <citation type="journal article" date="2017" name="PLoS ONE">
        <title>Genetic diversity of the O antigens of Proteus species and the development of a suspension array for molecular serotyping.</title>
        <authorList>
            <person name="Yu X."/>
            <person name="Torzewska A."/>
            <person name="Zhang X."/>
            <person name="Yin Z."/>
            <person name="Drzewiecka D."/>
            <person name="Cao H."/>
            <person name="Liu B."/>
            <person name="Knirel Y.A."/>
            <person name="Rozalski A."/>
            <person name="Wang L."/>
        </authorList>
    </citation>
    <scope>NUCLEOTIDE SEQUENCE</scope>
    <source>
        <strain evidence="2">PrK 37/57</strain>
    </source>
</reference>
<accession>A0A385JMG2</accession>
<dbReference type="AlphaFoldDB" id="A0A385JMG2"/>
<name>A0A385JMG2_PROVU</name>
<dbReference type="Pfam" id="PF04230">
    <property type="entry name" value="PS_pyruv_trans"/>
    <property type="match status" value="1"/>
</dbReference>
<dbReference type="EMBL" id="KY710698">
    <property type="protein sequence ID" value="AXY99521.1"/>
    <property type="molecule type" value="Genomic_DNA"/>
</dbReference>
<proteinExistence type="predicted"/>
<organism evidence="2">
    <name type="scientific">Proteus vulgaris</name>
    <dbReference type="NCBI Taxonomy" id="585"/>
    <lineage>
        <taxon>Bacteria</taxon>
        <taxon>Pseudomonadati</taxon>
        <taxon>Pseudomonadota</taxon>
        <taxon>Gammaproteobacteria</taxon>
        <taxon>Enterobacterales</taxon>
        <taxon>Morganellaceae</taxon>
        <taxon>Proteus</taxon>
    </lineage>
</organism>
<evidence type="ECO:0000313" key="2">
    <source>
        <dbReference type="EMBL" id="AXY99521.1"/>
    </source>
</evidence>
<feature type="domain" description="Polysaccharide pyruvyl transferase" evidence="1">
    <location>
        <begin position="36"/>
        <end position="287"/>
    </location>
</feature>
<dbReference type="InterPro" id="IPR007345">
    <property type="entry name" value="Polysacch_pyruvyl_Trfase"/>
</dbReference>
<sequence>MKFENIVLRTGLNKFFCKKKENNLIAFYDTSISSLNLGDQIINSSGEKQLRTIFNNEQFYKISTHVGSKAIGISFSNMCKERIVCGSNLLCDTMFRSANWYLSPLDILRMETVVLMGVGWNKYSDNTTPITKYFYNLLLNKTDRLHSVRDDYTKNKLNKLGFSNVINTGCPTMWGFTKDFCEKINHNKSDKVVFTLTDYDKDPHNDYLMIKKLKEQYSSVYFWPQGSKDLEYFNKFNVNNINILPPSLEAYDNLLENNSIDFIGTRLHAGIRALQYKRKSIIIAIDNRAIEKSKDFNLPILLRNNIDSELNDKIISDQKCKININEENIIKWKEQFQ</sequence>
<evidence type="ECO:0000259" key="1">
    <source>
        <dbReference type="Pfam" id="PF04230"/>
    </source>
</evidence>